<dbReference type="Proteomes" id="UP001162156">
    <property type="component" value="Unassembled WGS sequence"/>
</dbReference>
<name>A0AAV8WVN3_9CUCU</name>
<evidence type="ECO:0000313" key="2">
    <source>
        <dbReference type="Proteomes" id="UP001162156"/>
    </source>
</evidence>
<organism evidence="1 2">
    <name type="scientific">Rhamnusium bicolor</name>
    <dbReference type="NCBI Taxonomy" id="1586634"/>
    <lineage>
        <taxon>Eukaryota</taxon>
        <taxon>Metazoa</taxon>
        <taxon>Ecdysozoa</taxon>
        <taxon>Arthropoda</taxon>
        <taxon>Hexapoda</taxon>
        <taxon>Insecta</taxon>
        <taxon>Pterygota</taxon>
        <taxon>Neoptera</taxon>
        <taxon>Endopterygota</taxon>
        <taxon>Coleoptera</taxon>
        <taxon>Polyphaga</taxon>
        <taxon>Cucujiformia</taxon>
        <taxon>Chrysomeloidea</taxon>
        <taxon>Cerambycidae</taxon>
        <taxon>Lepturinae</taxon>
        <taxon>Rhagiini</taxon>
        <taxon>Rhamnusium</taxon>
    </lineage>
</organism>
<comment type="caution">
    <text evidence="1">The sequence shown here is derived from an EMBL/GenBank/DDBJ whole genome shotgun (WGS) entry which is preliminary data.</text>
</comment>
<reference evidence="1" key="1">
    <citation type="journal article" date="2023" name="Insect Mol. Biol.">
        <title>Genome sequencing provides insights into the evolution of gene families encoding plant cell wall-degrading enzymes in longhorned beetles.</title>
        <authorList>
            <person name="Shin N.R."/>
            <person name="Okamura Y."/>
            <person name="Kirsch R."/>
            <person name="Pauchet Y."/>
        </authorList>
    </citation>
    <scope>NUCLEOTIDE SEQUENCE</scope>
    <source>
        <strain evidence="1">RBIC_L_NR</strain>
    </source>
</reference>
<evidence type="ECO:0000313" key="1">
    <source>
        <dbReference type="EMBL" id="KAJ8930728.1"/>
    </source>
</evidence>
<sequence length="76" mass="8827">MDENDKQNLNQRTYCPPNFVDEECDGQIRDGTWRAGVKMDGLQNIRRSTAHRALQIAYNQRDILTDYLLTPMGKIL</sequence>
<protein>
    <submittedName>
        <fullName evidence="1">Uncharacterized protein</fullName>
    </submittedName>
</protein>
<gene>
    <name evidence="1" type="ORF">NQ314_016434</name>
</gene>
<proteinExistence type="predicted"/>
<dbReference type="AlphaFoldDB" id="A0AAV8WVN3"/>
<accession>A0AAV8WVN3</accession>
<dbReference type="EMBL" id="JANEYF010004572">
    <property type="protein sequence ID" value="KAJ8930728.1"/>
    <property type="molecule type" value="Genomic_DNA"/>
</dbReference>
<keyword evidence="2" id="KW-1185">Reference proteome</keyword>